<proteinExistence type="predicted"/>
<reference evidence="3 4" key="1">
    <citation type="submission" date="2021-05" db="EMBL/GenBank/DDBJ databases">
        <title>The draft genome of Geobacter luticola JCM 17780.</title>
        <authorList>
            <person name="Xu Z."/>
            <person name="Masuda Y."/>
            <person name="Itoh H."/>
            <person name="Senoo K."/>
        </authorList>
    </citation>
    <scope>NUCLEOTIDE SEQUENCE [LARGE SCALE GENOMIC DNA]</scope>
    <source>
        <strain evidence="3 4">JCM 17780</strain>
    </source>
</reference>
<gene>
    <name evidence="3" type="ORF">KI810_00685</name>
</gene>
<evidence type="ECO:0000313" key="4">
    <source>
        <dbReference type="Proteomes" id="UP000756860"/>
    </source>
</evidence>
<comment type="caution">
    <text evidence="3">The sequence shown here is derived from an EMBL/GenBank/DDBJ whole genome shotgun (WGS) entry which is preliminary data.</text>
</comment>
<feature type="chain" id="PRO_5046309755" evidence="2">
    <location>
        <begin position="23"/>
        <end position="265"/>
    </location>
</feature>
<accession>A0ABS5S866</accession>
<evidence type="ECO:0000256" key="2">
    <source>
        <dbReference type="SAM" id="SignalP"/>
    </source>
</evidence>
<name>A0ABS5S866_9BACT</name>
<feature type="signal peptide" evidence="2">
    <location>
        <begin position="1"/>
        <end position="22"/>
    </location>
</feature>
<keyword evidence="4" id="KW-1185">Reference proteome</keyword>
<feature type="compositionally biased region" description="Low complexity" evidence="1">
    <location>
        <begin position="29"/>
        <end position="43"/>
    </location>
</feature>
<sequence>MKKFVQSSAIAWMLVLPTLGGAADGNMSTGTTTPHPATAGQTPVAPPQAGNPAPEGKGDGAVSGKIVETMNSGGYTYINLESSGKKTWVAVPETRVKVGQEVSCPSGTEMGNFTSKTLKRSFDRIVFCNSPLDKQDADLDAGEKSPGSKGAIVAQAGTVKVEKAAGANAYTVGDIYKNKAKLDRKKVVVRGKVVKVSGGIMGKNWIHLQDGSGSQKKGTNNLVVTSQDLPAVGDVVTMQGTLYKDKDFGSGYKYDVIVEEAKIQK</sequence>
<protein>
    <submittedName>
        <fullName evidence="3">DNA-binding protein</fullName>
    </submittedName>
</protein>
<dbReference type="GO" id="GO:0003677">
    <property type="term" value="F:DNA binding"/>
    <property type="evidence" value="ECO:0007669"/>
    <property type="project" value="UniProtKB-KW"/>
</dbReference>
<keyword evidence="2" id="KW-0732">Signal</keyword>
<feature type="region of interest" description="Disordered" evidence="1">
    <location>
        <begin position="25"/>
        <end position="63"/>
    </location>
</feature>
<organism evidence="3 4">
    <name type="scientific">Geomobilimonas luticola</name>
    <dbReference type="NCBI Taxonomy" id="1114878"/>
    <lineage>
        <taxon>Bacteria</taxon>
        <taxon>Pseudomonadati</taxon>
        <taxon>Thermodesulfobacteriota</taxon>
        <taxon>Desulfuromonadia</taxon>
        <taxon>Geobacterales</taxon>
        <taxon>Geobacteraceae</taxon>
        <taxon>Geomobilimonas</taxon>
    </lineage>
</organism>
<dbReference type="Proteomes" id="UP000756860">
    <property type="component" value="Unassembled WGS sequence"/>
</dbReference>
<dbReference type="EMBL" id="JAHCVK010000001">
    <property type="protein sequence ID" value="MBT0651559.1"/>
    <property type="molecule type" value="Genomic_DNA"/>
</dbReference>
<evidence type="ECO:0000313" key="3">
    <source>
        <dbReference type="EMBL" id="MBT0651559.1"/>
    </source>
</evidence>
<dbReference type="RefSeq" id="WP_214173568.1">
    <property type="nucleotide sequence ID" value="NZ_JAHCVK010000001.1"/>
</dbReference>
<evidence type="ECO:0000256" key="1">
    <source>
        <dbReference type="SAM" id="MobiDB-lite"/>
    </source>
</evidence>
<keyword evidence="3" id="KW-0238">DNA-binding</keyword>